<evidence type="ECO:0000256" key="4">
    <source>
        <dbReference type="ARBA" id="ARBA00023004"/>
    </source>
</evidence>
<feature type="binding site" evidence="6">
    <location>
        <position position="67"/>
    </location>
    <ligand>
        <name>[4Fe-4S] cluster</name>
        <dbReference type="ChEBI" id="CHEBI:49883"/>
        <note>4Fe-4S-S-AdoMet</note>
    </ligand>
</feature>
<dbReference type="SFLD" id="SFLDS00029">
    <property type="entry name" value="Radical_SAM"/>
    <property type="match status" value="1"/>
</dbReference>
<keyword evidence="2 6" id="KW-0949">S-adenosyl-L-methionine</keyword>
<reference evidence="8" key="1">
    <citation type="journal article" date="2019" name="Microb. Cell Fact.">
        <title>Engineering of leucine-responsive regulatory protein improves spiramycin and bitespiramycin biosynthesis.</title>
        <authorList>
            <person name="Lu Z."/>
            <person name="Zhang X."/>
            <person name="Dai J."/>
            <person name="Wang Y."/>
            <person name="He W."/>
        </authorList>
    </citation>
    <scope>NUCLEOTIDE SEQUENCE</scope>
    <source>
        <strain evidence="8">WSJ</strain>
    </source>
</reference>
<dbReference type="InterPro" id="IPR016431">
    <property type="entry name" value="Pyrv-formate_lyase-activ_prd"/>
</dbReference>
<protein>
    <recommendedName>
        <fullName evidence="7">Elp3/MiaA/NifB-like radical SAM core domain-containing protein</fullName>
    </recommendedName>
</protein>
<dbReference type="PIRSF" id="PIRSF004869">
    <property type="entry name" value="PflX_prd"/>
    <property type="match status" value="1"/>
</dbReference>
<dbReference type="GO" id="GO:0046872">
    <property type="term" value="F:metal ion binding"/>
    <property type="evidence" value="ECO:0007669"/>
    <property type="project" value="UniProtKB-KW"/>
</dbReference>
<dbReference type="NCBIfam" id="TIGR04337">
    <property type="entry name" value="AmmeMemoSam_rS"/>
    <property type="match status" value="1"/>
</dbReference>
<dbReference type="GO" id="GO:0051539">
    <property type="term" value="F:4 iron, 4 sulfur cluster binding"/>
    <property type="evidence" value="ECO:0007669"/>
    <property type="project" value="UniProtKB-KW"/>
</dbReference>
<feature type="domain" description="Elp3/MiaA/NifB-like radical SAM core" evidence="7">
    <location>
        <begin position="57"/>
        <end position="262"/>
    </location>
</feature>
<evidence type="ECO:0000256" key="5">
    <source>
        <dbReference type="ARBA" id="ARBA00023014"/>
    </source>
</evidence>
<dbReference type="Pfam" id="PF04055">
    <property type="entry name" value="Radical_SAM"/>
    <property type="match status" value="1"/>
</dbReference>
<dbReference type="SFLD" id="SFLDG01101">
    <property type="entry name" value="Uncharacterised_Radical_SAM_Su"/>
    <property type="match status" value="1"/>
</dbReference>
<accession>A0A411PXH0</accession>
<evidence type="ECO:0000313" key="8">
    <source>
        <dbReference type="EMBL" id="QBG49806.1"/>
    </source>
</evidence>
<keyword evidence="5 6" id="KW-0411">Iron-sulfur</keyword>
<keyword evidence="1" id="KW-0004">4Fe-4S</keyword>
<dbReference type="InterPro" id="IPR006638">
    <property type="entry name" value="Elp3/MiaA/NifB-like_rSAM"/>
</dbReference>
<feature type="binding site" evidence="6">
    <location>
        <position position="71"/>
    </location>
    <ligand>
        <name>[4Fe-4S] cluster</name>
        <dbReference type="ChEBI" id="CHEBI:49883"/>
        <note>4Fe-4S-S-AdoMet</note>
    </ligand>
</feature>
<feature type="binding site" evidence="6">
    <location>
        <position position="74"/>
    </location>
    <ligand>
        <name>[4Fe-4S] cluster</name>
        <dbReference type="ChEBI" id="CHEBI:49883"/>
        <note>4Fe-4S-S-AdoMet</note>
    </ligand>
</feature>
<dbReference type="InterPro" id="IPR034457">
    <property type="entry name" value="Organic_radical-activating"/>
</dbReference>
<sequence>MRCELCPYRCRIRDGQRGYCQVRRNNGGRLETATFTASVAHLDAIERKPFYHFGPGSKVLTVAGPGCSFRCDYCVNHRLSQYGREEDAPWTGEPARPDELAALAHAQGAGLALSYAEPSLAPELTLALAEYARPLGVPVMWKSNGFLTPRAVDLVAPAIDAVNIDVKAAEEAPHQRLTGAPLAPVLAAVERFRAAGVWVEVSTPLIPGTSADPGQLRAIAGLLAAIDPDLPWHLLRFTPDFRMSAEDPTAPSALEDARRAGAEEGLRFVYVERALGAEGRNTRCPHCAFTVVERGIWETLDNKLADGGCPSCRAAVPGRWETQQ</sequence>
<evidence type="ECO:0000256" key="6">
    <source>
        <dbReference type="PIRSR" id="PIRSR004869-50"/>
    </source>
</evidence>
<keyword evidence="4 6" id="KW-0408">Iron</keyword>
<proteinExistence type="predicted"/>
<evidence type="ECO:0000256" key="1">
    <source>
        <dbReference type="ARBA" id="ARBA00022485"/>
    </source>
</evidence>
<evidence type="ECO:0000256" key="3">
    <source>
        <dbReference type="ARBA" id="ARBA00022723"/>
    </source>
</evidence>
<comment type="cofactor">
    <cofactor evidence="6">
        <name>[4Fe-4S] cluster</name>
        <dbReference type="ChEBI" id="CHEBI:49883"/>
    </cofactor>
    <text evidence="6">Binds 1 [4Fe-4S] cluster. The cluster is coordinated with 3 cysteines and an exchangeable S-adenosyl-L-methionine.</text>
</comment>
<dbReference type="GO" id="GO:0003824">
    <property type="term" value="F:catalytic activity"/>
    <property type="evidence" value="ECO:0007669"/>
    <property type="project" value="InterPro"/>
</dbReference>
<dbReference type="CDD" id="cd01335">
    <property type="entry name" value="Radical_SAM"/>
    <property type="match status" value="1"/>
</dbReference>
<dbReference type="PANTHER" id="PTHR30352">
    <property type="entry name" value="PYRUVATE FORMATE-LYASE-ACTIVATING ENZYME"/>
    <property type="match status" value="1"/>
</dbReference>
<dbReference type="SMART" id="SM00729">
    <property type="entry name" value="Elp3"/>
    <property type="match status" value="1"/>
</dbReference>
<dbReference type="EMBL" id="MH460451">
    <property type="protein sequence ID" value="QBG49806.1"/>
    <property type="molecule type" value="Genomic_DNA"/>
</dbReference>
<evidence type="ECO:0000259" key="7">
    <source>
        <dbReference type="SMART" id="SM00729"/>
    </source>
</evidence>
<dbReference type="AlphaFoldDB" id="A0A411PXH0"/>
<dbReference type="InterPro" id="IPR058240">
    <property type="entry name" value="rSAM_sf"/>
</dbReference>
<evidence type="ECO:0000256" key="2">
    <source>
        <dbReference type="ARBA" id="ARBA00022691"/>
    </source>
</evidence>
<dbReference type="InterPro" id="IPR007197">
    <property type="entry name" value="rSAM"/>
</dbReference>
<dbReference type="Gene3D" id="3.20.20.70">
    <property type="entry name" value="Aldolase class I"/>
    <property type="match status" value="1"/>
</dbReference>
<dbReference type="InterPro" id="IPR027596">
    <property type="entry name" value="AmmeMemoSam_rS"/>
</dbReference>
<dbReference type="PANTHER" id="PTHR30352:SF5">
    <property type="entry name" value="PYRUVATE FORMATE-LYASE 1-ACTIVATING ENZYME"/>
    <property type="match status" value="1"/>
</dbReference>
<dbReference type="InterPro" id="IPR013785">
    <property type="entry name" value="Aldolase_TIM"/>
</dbReference>
<dbReference type="SUPFAM" id="SSF102114">
    <property type="entry name" value="Radical SAM enzymes"/>
    <property type="match status" value="1"/>
</dbReference>
<organism evidence="8">
    <name type="scientific">Streptomyces spiramyceticus</name>
    <dbReference type="NCBI Taxonomy" id="299717"/>
    <lineage>
        <taxon>Bacteria</taxon>
        <taxon>Bacillati</taxon>
        <taxon>Actinomycetota</taxon>
        <taxon>Actinomycetes</taxon>
        <taxon>Kitasatosporales</taxon>
        <taxon>Streptomycetaceae</taxon>
        <taxon>Streptomyces</taxon>
    </lineage>
</organism>
<keyword evidence="3 6" id="KW-0479">Metal-binding</keyword>
<name>A0A411PXH0_9ACTN</name>